<dbReference type="SUPFAM" id="SSF48371">
    <property type="entry name" value="ARM repeat"/>
    <property type="match status" value="1"/>
</dbReference>
<dbReference type="WBParaSite" id="MBELARI_LOCUS18019">
    <property type="protein sequence ID" value="MBELARI_LOCUS18019"/>
    <property type="gene ID" value="MBELARI_LOCUS18019"/>
</dbReference>
<evidence type="ECO:0000313" key="9">
    <source>
        <dbReference type="WBParaSite" id="MBELARI_LOCUS18019"/>
    </source>
</evidence>
<sequence length="959" mass="107903">MGAKVESAEELRDQGNIAVQQQEWNHAIERYTEALQLCTESDKQLRVTLYRNRALARLKNEDFEGAEDDASKAVEADGADVKALFRRALAREELEKIPGAFTDAKEALRLSPKDKNVTELLKRLMIKNNELVKKATSLDSKVADMQKLAFEGGAKDLEQKRKAMANLLVLARDSESGAQRVWNGGKIVSVLTKIYSTKEEDEEVAVMAVRVLDELCKNHSRAMHFLAMHDKEEIKSVRFVCRIMCARPVVEFVDSAGLIVQRVFNAMVKMDRQKEMKPDPEVAEMNKLWIIRIILELQEMLTDKTVGPKVRNTVIDLFTKNLMHMDGGVPRGWSWKFTEDRGLLTLLDVATQIPEMCDYLVDHETRQHMSICLSRLYDDMVFDTKRTIFKERLDGFFNALMRENNEPRIQVKLGCLLITMLQGPVDVGLNMVTNDEVTAMMLHMADSNDKLLQSVAAELIVMTVSKHERATTMLKVGVPILRKLYDSEDENVRVRALVGLCKCAAAGGDDISKATMKEGAALKLASTCKKFLLETDKYSAEVRRFACEGLSYLSLDADVKEWIVEDPLLLRAMLALAKTAGPLCVFTLGSIYANLTNSYEKPKADDKLVELAKFSKHHVPEAHTLDAEKYVRARARALVDEGAVSACVAVHKTESKAAMELLARAMLAFAEDEKLRGRIISEGGTKLCLHLYKNANPEGQIKAAHCLAKLGAKADPSIAFAGQRAYEVVKPLVDLLHPDIEGKPNYDALITLTNLAAMSDSVRKKILKERAVPKIEEYWFMTDHDHLRAAASELLLNLLFCEEFFNETVKPGTDRLKLWALYCVEEDDEYRLARASAGGFAVLTEDEGACKRIISELKSWQDLFKDMIMHEDPEIQRRCLIGIRNIMQSDKALCAEIVASEIFRVLIAITKLGKNNADRLGSVEEAKKALQVAEEFDFIKATDREMFERVNNLNTVEEE</sequence>
<dbReference type="GO" id="GO:0007517">
    <property type="term" value="P:muscle organ development"/>
    <property type="evidence" value="ECO:0007669"/>
    <property type="project" value="UniProtKB-KW"/>
</dbReference>
<dbReference type="InterPro" id="IPR019734">
    <property type="entry name" value="TPR_rpt"/>
</dbReference>
<evidence type="ECO:0000256" key="3">
    <source>
        <dbReference type="ARBA" id="ARBA00022490"/>
    </source>
</evidence>
<keyword evidence="6" id="KW-0143">Chaperone</keyword>
<name>A0AAF3EVC6_9BILA</name>
<evidence type="ECO:0000256" key="1">
    <source>
        <dbReference type="ARBA" id="ARBA00004556"/>
    </source>
</evidence>
<evidence type="ECO:0000256" key="5">
    <source>
        <dbReference type="ARBA" id="ARBA00022782"/>
    </source>
</evidence>
<evidence type="ECO:0000313" key="8">
    <source>
        <dbReference type="Proteomes" id="UP000887575"/>
    </source>
</evidence>
<dbReference type="InterPro" id="IPR024660">
    <property type="entry name" value="UCS_central_dom"/>
</dbReference>
<dbReference type="Gene3D" id="1.25.10.10">
    <property type="entry name" value="Leucine-rich Repeat Variant"/>
    <property type="match status" value="2"/>
</dbReference>
<keyword evidence="4" id="KW-0517">Myogenesis</keyword>
<dbReference type="GO" id="GO:0051879">
    <property type="term" value="F:Hsp90 protein binding"/>
    <property type="evidence" value="ECO:0007669"/>
    <property type="project" value="TreeGrafter"/>
</dbReference>
<evidence type="ECO:0000259" key="7">
    <source>
        <dbReference type="Pfam" id="PF11701"/>
    </source>
</evidence>
<protein>
    <submittedName>
        <fullName evidence="9">UNC-45/Cro1/She4 central domain-containing protein</fullName>
    </submittedName>
</protein>
<keyword evidence="3" id="KW-0963">Cytoplasm</keyword>
<keyword evidence="5" id="KW-0221">Differentiation</keyword>
<dbReference type="PANTHER" id="PTHR45994">
    <property type="entry name" value="FI21225P1"/>
    <property type="match status" value="1"/>
</dbReference>
<dbReference type="SUPFAM" id="SSF48452">
    <property type="entry name" value="TPR-like"/>
    <property type="match status" value="1"/>
</dbReference>
<dbReference type="GO" id="GO:0048471">
    <property type="term" value="C:perinuclear region of cytoplasm"/>
    <property type="evidence" value="ECO:0007669"/>
    <property type="project" value="UniProtKB-SubCell"/>
</dbReference>
<dbReference type="InterPro" id="IPR016024">
    <property type="entry name" value="ARM-type_fold"/>
</dbReference>
<keyword evidence="2" id="KW-0217">Developmental protein</keyword>
<evidence type="ECO:0000256" key="2">
    <source>
        <dbReference type="ARBA" id="ARBA00022473"/>
    </source>
</evidence>
<reference evidence="9" key="1">
    <citation type="submission" date="2024-02" db="UniProtKB">
        <authorList>
            <consortium name="WormBaseParasite"/>
        </authorList>
    </citation>
    <scope>IDENTIFICATION</scope>
</reference>
<evidence type="ECO:0000256" key="4">
    <source>
        <dbReference type="ARBA" id="ARBA00022541"/>
    </source>
</evidence>
<keyword evidence="8" id="KW-1185">Reference proteome</keyword>
<dbReference type="InterPro" id="IPR011989">
    <property type="entry name" value="ARM-like"/>
</dbReference>
<dbReference type="SMART" id="SM00028">
    <property type="entry name" value="TPR"/>
    <property type="match status" value="3"/>
</dbReference>
<organism evidence="8 9">
    <name type="scientific">Mesorhabditis belari</name>
    <dbReference type="NCBI Taxonomy" id="2138241"/>
    <lineage>
        <taxon>Eukaryota</taxon>
        <taxon>Metazoa</taxon>
        <taxon>Ecdysozoa</taxon>
        <taxon>Nematoda</taxon>
        <taxon>Chromadorea</taxon>
        <taxon>Rhabditida</taxon>
        <taxon>Rhabditina</taxon>
        <taxon>Rhabditomorpha</taxon>
        <taxon>Rhabditoidea</taxon>
        <taxon>Rhabditidae</taxon>
        <taxon>Mesorhabditinae</taxon>
        <taxon>Mesorhabditis</taxon>
    </lineage>
</organism>
<dbReference type="Pfam" id="PF11701">
    <property type="entry name" value="UNC45-central"/>
    <property type="match status" value="1"/>
</dbReference>
<evidence type="ECO:0000256" key="6">
    <source>
        <dbReference type="ARBA" id="ARBA00023186"/>
    </source>
</evidence>
<dbReference type="InterPro" id="IPR011990">
    <property type="entry name" value="TPR-like_helical_dom_sf"/>
</dbReference>
<accession>A0AAF3EVC6</accession>
<proteinExistence type="predicted"/>
<dbReference type="Proteomes" id="UP000887575">
    <property type="component" value="Unassembled WGS sequence"/>
</dbReference>
<dbReference type="Gene3D" id="1.25.40.10">
    <property type="entry name" value="Tetratricopeptide repeat domain"/>
    <property type="match status" value="1"/>
</dbReference>
<comment type="subcellular location">
    <subcellularLocation>
        <location evidence="1">Cytoplasm</location>
        <location evidence="1">Perinuclear region</location>
    </subcellularLocation>
</comment>
<feature type="domain" description="UNC-45/Cro1/She4 central" evidence="7">
    <location>
        <begin position="360"/>
        <end position="502"/>
    </location>
</feature>
<dbReference type="GO" id="GO:0030154">
    <property type="term" value="P:cell differentiation"/>
    <property type="evidence" value="ECO:0007669"/>
    <property type="project" value="UniProtKB-KW"/>
</dbReference>
<dbReference type="AlphaFoldDB" id="A0AAF3EVC6"/>
<dbReference type="PANTHER" id="PTHR45994:SF1">
    <property type="entry name" value="FI21225P1"/>
    <property type="match status" value="1"/>
</dbReference>